<name>A0ABX5KIG4_9BURK</name>
<evidence type="ECO:0000256" key="1">
    <source>
        <dbReference type="ARBA" id="ARBA00001946"/>
    </source>
</evidence>
<evidence type="ECO:0000256" key="2">
    <source>
        <dbReference type="ARBA" id="ARBA00022649"/>
    </source>
</evidence>
<dbReference type="Gene3D" id="3.30.460.10">
    <property type="entry name" value="Beta Polymerase, domain 2"/>
    <property type="match status" value="1"/>
</dbReference>
<evidence type="ECO:0000256" key="5">
    <source>
        <dbReference type="ARBA" id="ARBA00022723"/>
    </source>
</evidence>
<dbReference type="Proteomes" id="UP000245712">
    <property type="component" value="Unassembled WGS sequence"/>
</dbReference>
<keyword evidence="7" id="KW-0067">ATP-binding</keyword>
<reference evidence="11 12" key="1">
    <citation type="submission" date="2018-05" db="EMBL/GenBank/DDBJ databases">
        <title>Genomic Encyclopedia of Type Strains, Phase IV (KMG-V): Genome sequencing to study the core and pangenomes of soil and plant-associated prokaryotes.</title>
        <authorList>
            <person name="Whitman W."/>
        </authorList>
    </citation>
    <scope>NUCLEOTIDE SEQUENCE [LARGE SCALE GENOMIC DNA]</scope>
    <source>
        <strain evidence="11 12">SCZa-39</strain>
    </source>
</reference>
<keyword evidence="2" id="KW-1277">Toxin-antitoxin system</keyword>
<protein>
    <recommendedName>
        <fullName evidence="10">Polymerase nucleotidyl transferase domain-containing protein</fullName>
    </recommendedName>
</protein>
<proteinExistence type="inferred from homology"/>
<keyword evidence="8" id="KW-0460">Magnesium</keyword>
<dbReference type="Pfam" id="PF01909">
    <property type="entry name" value="NTP_transf_2"/>
    <property type="match status" value="1"/>
</dbReference>
<comment type="similarity">
    <text evidence="9">Belongs to the MntA antitoxin family.</text>
</comment>
<keyword evidence="5" id="KW-0479">Metal-binding</keyword>
<dbReference type="InterPro" id="IPR052038">
    <property type="entry name" value="Type-VII_TA_antitoxin"/>
</dbReference>
<evidence type="ECO:0000256" key="6">
    <source>
        <dbReference type="ARBA" id="ARBA00022741"/>
    </source>
</evidence>
<keyword evidence="3" id="KW-0808">Transferase</keyword>
<dbReference type="PANTHER" id="PTHR33571:SF12">
    <property type="entry name" value="BSL3053 PROTEIN"/>
    <property type="match status" value="1"/>
</dbReference>
<dbReference type="EMBL" id="QEOB01000019">
    <property type="protein sequence ID" value="PVX74586.1"/>
    <property type="molecule type" value="Genomic_DNA"/>
</dbReference>
<dbReference type="PANTHER" id="PTHR33571">
    <property type="entry name" value="SSL8005 PROTEIN"/>
    <property type="match status" value="1"/>
</dbReference>
<dbReference type="SUPFAM" id="SSF81301">
    <property type="entry name" value="Nucleotidyltransferase"/>
    <property type="match status" value="1"/>
</dbReference>
<evidence type="ECO:0000256" key="8">
    <source>
        <dbReference type="ARBA" id="ARBA00022842"/>
    </source>
</evidence>
<gene>
    <name evidence="11" type="ORF">C7402_11917</name>
</gene>
<dbReference type="RefSeq" id="WP_116613617.1">
    <property type="nucleotide sequence ID" value="NZ_CAJZAT010000180.1"/>
</dbReference>
<evidence type="ECO:0000259" key="10">
    <source>
        <dbReference type="Pfam" id="PF01909"/>
    </source>
</evidence>
<feature type="domain" description="Polymerase nucleotidyl transferase" evidence="10">
    <location>
        <begin position="13"/>
        <end position="94"/>
    </location>
</feature>
<sequence length="96" mass="10450">MRPSEALRAHRAEIRAIVASHHATNARVFGSSANAEDDEDSDLDLLVDPTPETTLIDLAQIQLRLEALLGVRVDVLTPKALPESFRARVVAESIPV</sequence>
<dbReference type="InterPro" id="IPR002934">
    <property type="entry name" value="Polymerase_NTP_transf_dom"/>
</dbReference>
<evidence type="ECO:0000313" key="11">
    <source>
        <dbReference type="EMBL" id="PVX74586.1"/>
    </source>
</evidence>
<keyword evidence="12" id="KW-1185">Reference proteome</keyword>
<evidence type="ECO:0000313" key="12">
    <source>
        <dbReference type="Proteomes" id="UP000245712"/>
    </source>
</evidence>
<evidence type="ECO:0000256" key="4">
    <source>
        <dbReference type="ARBA" id="ARBA00022695"/>
    </source>
</evidence>
<evidence type="ECO:0000256" key="7">
    <source>
        <dbReference type="ARBA" id="ARBA00022840"/>
    </source>
</evidence>
<accession>A0ABX5KIG4</accession>
<organism evidence="11 12">
    <name type="scientific">Paraburkholderia unamae</name>
    <dbReference type="NCBI Taxonomy" id="219649"/>
    <lineage>
        <taxon>Bacteria</taxon>
        <taxon>Pseudomonadati</taxon>
        <taxon>Pseudomonadota</taxon>
        <taxon>Betaproteobacteria</taxon>
        <taxon>Burkholderiales</taxon>
        <taxon>Burkholderiaceae</taxon>
        <taxon>Paraburkholderia</taxon>
    </lineage>
</organism>
<comment type="caution">
    <text evidence="11">The sequence shown here is derived from an EMBL/GenBank/DDBJ whole genome shotgun (WGS) entry which is preliminary data.</text>
</comment>
<keyword evidence="4" id="KW-0548">Nucleotidyltransferase</keyword>
<evidence type="ECO:0000256" key="9">
    <source>
        <dbReference type="ARBA" id="ARBA00038276"/>
    </source>
</evidence>
<keyword evidence="6" id="KW-0547">Nucleotide-binding</keyword>
<comment type="cofactor">
    <cofactor evidence="1">
        <name>Mg(2+)</name>
        <dbReference type="ChEBI" id="CHEBI:18420"/>
    </cofactor>
</comment>
<dbReference type="InterPro" id="IPR043519">
    <property type="entry name" value="NT_sf"/>
</dbReference>
<evidence type="ECO:0000256" key="3">
    <source>
        <dbReference type="ARBA" id="ARBA00022679"/>
    </source>
</evidence>